<keyword evidence="3" id="KW-1185">Reference proteome</keyword>
<dbReference type="Proteomes" id="UP000253153">
    <property type="component" value="Unassembled WGS sequence"/>
</dbReference>
<keyword evidence="1" id="KW-0472">Membrane</keyword>
<reference evidence="2 3" key="1">
    <citation type="submission" date="2018-06" db="EMBL/GenBank/DDBJ databases">
        <title>Fusarium incarnatum-equiseti species complex species 28.</title>
        <authorList>
            <person name="Gardiner D.M."/>
        </authorList>
    </citation>
    <scope>NUCLEOTIDE SEQUENCE [LARGE SCALE GENOMIC DNA]</scope>
    <source>
        <strain evidence="2 3">FIESC_28</strain>
    </source>
</reference>
<dbReference type="EMBL" id="QKXC01000155">
    <property type="protein sequence ID" value="RBR15407.1"/>
    <property type="molecule type" value="Genomic_DNA"/>
</dbReference>
<comment type="caution">
    <text evidence="2">The sequence shown here is derived from an EMBL/GenBank/DDBJ whole genome shotgun (WGS) entry which is preliminary data.</text>
</comment>
<organism evidence="2 3">
    <name type="scientific">Fusarium coffeatum</name>
    <dbReference type="NCBI Taxonomy" id="231269"/>
    <lineage>
        <taxon>Eukaryota</taxon>
        <taxon>Fungi</taxon>
        <taxon>Dikarya</taxon>
        <taxon>Ascomycota</taxon>
        <taxon>Pezizomycotina</taxon>
        <taxon>Sordariomycetes</taxon>
        <taxon>Hypocreomycetidae</taxon>
        <taxon>Hypocreales</taxon>
        <taxon>Nectriaceae</taxon>
        <taxon>Fusarium</taxon>
        <taxon>Fusarium incarnatum-equiseti species complex</taxon>
    </lineage>
</organism>
<evidence type="ECO:0000256" key="1">
    <source>
        <dbReference type="SAM" id="Phobius"/>
    </source>
</evidence>
<name>A0A366RE29_9HYPO</name>
<evidence type="ECO:0000313" key="2">
    <source>
        <dbReference type="EMBL" id="RBR15407.1"/>
    </source>
</evidence>
<keyword evidence="1" id="KW-1133">Transmembrane helix</keyword>
<dbReference type="AlphaFoldDB" id="A0A366RE29"/>
<protein>
    <submittedName>
        <fullName evidence="2">Uncharacterized protein</fullName>
    </submittedName>
</protein>
<dbReference type="GeneID" id="41996778"/>
<sequence>MDSQSISSVTPVMPGRSAVMEAASLDIPCVISSFFDFILLVALPYLMLTKIRPGSVSRRNMSTHRKLLLKLSRGTAVALWVAAVVVWLTWTIRFGFEPRAQTFLFLLLVFFDALIFLVSMFPVWYEDFSQYMDEDVALNDFEASVSGDEEEGNFKGDDVYTQP</sequence>
<feature type="transmembrane region" description="Helical" evidence="1">
    <location>
        <begin position="67"/>
        <end position="90"/>
    </location>
</feature>
<feature type="transmembrane region" description="Helical" evidence="1">
    <location>
        <begin position="25"/>
        <end position="46"/>
    </location>
</feature>
<keyword evidence="1" id="KW-0812">Transmembrane</keyword>
<accession>A0A366RE29</accession>
<feature type="transmembrane region" description="Helical" evidence="1">
    <location>
        <begin position="102"/>
        <end position="125"/>
    </location>
</feature>
<dbReference type="OrthoDB" id="5099872at2759"/>
<proteinExistence type="predicted"/>
<dbReference type="RefSeq" id="XP_031014466.1">
    <property type="nucleotide sequence ID" value="XM_031161482.1"/>
</dbReference>
<gene>
    <name evidence="2" type="ORF">FIESC28_07342</name>
</gene>
<evidence type="ECO:0000313" key="3">
    <source>
        <dbReference type="Proteomes" id="UP000253153"/>
    </source>
</evidence>